<evidence type="ECO:0000256" key="1">
    <source>
        <dbReference type="ARBA" id="ARBA00022553"/>
    </source>
</evidence>
<feature type="DNA-binding region" description="OmpR/PhoB-type" evidence="7">
    <location>
        <begin position="137"/>
        <end position="239"/>
    </location>
</feature>
<dbReference type="InterPro" id="IPR036388">
    <property type="entry name" value="WH-like_DNA-bd_sf"/>
</dbReference>
<keyword evidence="2" id="KW-0902">Two-component regulatory system</keyword>
<evidence type="ECO:0000313" key="11">
    <source>
        <dbReference type="Proteomes" id="UP000223071"/>
    </source>
</evidence>
<evidence type="ECO:0000256" key="4">
    <source>
        <dbReference type="ARBA" id="ARBA00023125"/>
    </source>
</evidence>
<dbReference type="PROSITE" id="PS50110">
    <property type="entry name" value="RESPONSE_REGULATORY"/>
    <property type="match status" value="1"/>
</dbReference>
<dbReference type="PROSITE" id="PS51755">
    <property type="entry name" value="OMPR_PHOB"/>
    <property type="match status" value="1"/>
</dbReference>
<feature type="domain" description="OmpR/PhoB-type" evidence="9">
    <location>
        <begin position="137"/>
        <end position="239"/>
    </location>
</feature>
<dbReference type="GO" id="GO:0000976">
    <property type="term" value="F:transcription cis-regulatory region binding"/>
    <property type="evidence" value="ECO:0007669"/>
    <property type="project" value="TreeGrafter"/>
</dbReference>
<keyword evidence="5" id="KW-0804">Transcription</keyword>
<evidence type="ECO:0000256" key="7">
    <source>
        <dbReference type="PROSITE-ProRule" id="PRU01091"/>
    </source>
</evidence>
<dbReference type="InterPro" id="IPR001867">
    <property type="entry name" value="OmpR/PhoB-type_DNA-bd"/>
</dbReference>
<dbReference type="Gene3D" id="3.40.50.2300">
    <property type="match status" value="1"/>
</dbReference>
<dbReference type="SUPFAM" id="SSF46894">
    <property type="entry name" value="C-terminal effector domain of the bipartite response regulators"/>
    <property type="match status" value="1"/>
</dbReference>
<keyword evidence="4 7" id="KW-0238">DNA-binding</keyword>
<dbReference type="Proteomes" id="UP000223071">
    <property type="component" value="Unassembled WGS sequence"/>
</dbReference>
<dbReference type="AlphaFoldDB" id="A0A2A9HFW5"/>
<dbReference type="CDD" id="cd00383">
    <property type="entry name" value="trans_reg_C"/>
    <property type="match status" value="1"/>
</dbReference>
<dbReference type="InterPro" id="IPR011006">
    <property type="entry name" value="CheY-like_superfamily"/>
</dbReference>
<dbReference type="EMBL" id="PDJQ01000001">
    <property type="protein sequence ID" value="PFG74927.1"/>
    <property type="molecule type" value="Genomic_DNA"/>
</dbReference>
<dbReference type="GO" id="GO:0000156">
    <property type="term" value="F:phosphorelay response regulator activity"/>
    <property type="evidence" value="ECO:0007669"/>
    <property type="project" value="TreeGrafter"/>
</dbReference>
<name>A0A2A9HFW5_TEPT2</name>
<evidence type="ECO:0000313" key="10">
    <source>
        <dbReference type="EMBL" id="PFG74927.1"/>
    </source>
</evidence>
<evidence type="ECO:0000256" key="5">
    <source>
        <dbReference type="ARBA" id="ARBA00023163"/>
    </source>
</evidence>
<dbReference type="GO" id="GO:0005829">
    <property type="term" value="C:cytosol"/>
    <property type="evidence" value="ECO:0007669"/>
    <property type="project" value="TreeGrafter"/>
</dbReference>
<keyword evidence="11" id="KW-1185">Reference proteome</keyword>
<proteinExistence type="predicted"/>
<dbReference type="PANTHER" id="PTHR48111:SF1">
    <property type="entry name" value="TWO-COMPONENT RESPONSE REGULATOR ORR33"/>
    <property type="match status" value="1"/>
</dbReference>
<accession>A0A2A9HFW5</accession>
<evidence type="ECO:0000256" key="3">
    <source>
        <dbReference type="ARBA" id="ARBA00023015"/>
    </source>
</evidence>
<dbReference type="InterPro" id="IPR001789">
    <property type="entry name" value="Sig_transdc_resp-reg_receiver"/>
</dbReference>
<keyword evidence="3" id="KW-0805">Transcription regulation</keyword>
<gene>
    <name evidence="10" type="ORF">A9A59_2178</name>
</gene>
<dbReference type="GO" id="GO:0006355">
    <property type="term" value="P:regulation of DNA-templated transcription"/>
    <property type="evidence" value="ECO:0007669"/>
    <property type="project" value="InterPro"/>
</dbReference>
<comment type="caution">
    <text evidence="6">Lacks conserved residue(s) required for the propagation of feature annotation.</text>
</comment>
<evidence type="ECO:0000259" key="8">
    <source>
        <dbReference type="PROSITE" id="PS50110"/>
    </source>
</evidence>
<evidence type="ECO:0000256" key="2">
    <source>
        <dbReference type="ARBA" id="ARBA00023012"/>
    </source>
</evidence>
<dbReference type="InterPro" id="IPR016032">
    <property type="entry name" value="Sig_transdc_resp-reg_C-effctor"/>
</dbReference>
<dbReference type="Pfam" id="PF00486">
    <property type="entry name" value="Trans_reg_C"/>
    <property type="match status" value="1"/>
</dbReference>
<dbReference type="SUPFAM" id="SSF52172">
    <property type="entry name" value="CheY-like"/>
    <property type="match status" value="1"/>
</dbReference>
<dbReference type="GO" id="GO:0032993">
    <property type="term" value="C:protein-DNA complex"/>
    <property type="evidence" value="ECO:0007669"/>
    <property type="project" value="TreeGrafter"/>
</dbReference>
<organism evidence="10 11">
    <name type="scientific">Tepidiforma thermophila (strain KCTC 52669 / CGMCC 1.13589 / G233)</name>
    <dbReference type="NCBI Taxonomy" id="2761530"/>
    <lineage>
        <taxon>Bacteria</taxon>
        <taxon>Bacillati</taxon>
        <taxon>Chloroflexota</taxon>
        <taxon>Tepidiformia</taxon>
        <taxon>Tepidiformales</taxon>
        <taxon>Tepidiformaceae</taxon>
        <taxon>Tepidiforma</taxon>
    </lineage>
</organism>
<dbReference type="SMART" id="SM00862">
    <property type="entry name" value="Trans_reg_C"/>
    <property type="match status" value="1"/>
</dbReference>
<feature type="domain" description="Response regulatory" evidence="8">
    <location>
        <begin position="11"/>
        <end position="123"/>
    </location>
</feature>
<dbReference type="InterPro" id="IPR039420">
    <property type="entry name" value="WalR-like"/>
</dbReference>
<dbReference type="Gene3D" id="1.10.10.10">
    <property type="entry name" value="Winged helix-like DNA-binding domain superfamily/Winged helix DNA-binding domain"/>
    <property type="match status" value="1"/>
</dbReference>
<protein>
    <submittedName>
        <fullName evidence="10">DNA-binding response OmpR family regulator</fullName>
    </submittedName>
</protein>
<dbReference type="RefSeq" id="WP_098504279.1">
    <property type="nucleotide sequence ID" value="NZ_PDJQ01000001.1"/>
</dbReference>
<sequence length="251" mass="27143">MDGSLSPRFLSCLLVAPGALETRHFVRALHSGGLAVLEREPGEAALRMAESGEFDLVCRAIEGDGVSGLVDVARLAACGRPVVAVFAAALPELVAEAFTAGAEACLELGADPRVVVAQVRAVLRRAGAYDAASGANSGVLQVGDLVVDVDRCEVQRGGMVVPLTAAEFRIVEYMARNSGRVLRPHEILNAVSDDYRYLPREAQDVFKVYVRRIRRKLEPDEQAPRYLVTVRGFGYRLEGGRERVMLPARQA</sequence>
<evidence type="ECO:0000256" key="6">
    <source>
        <dbReference type="PROSITE-ProRule" id="PRU00169"/>
    </source>
</evidence>
<evidence type="ECO:0000259" key="9">
    <source>
        <dbReference type="PROSITE" id="PS51755"/>
    </source>
</evidence>
<comment type="caution">
    <text evidence="10">The sequence shown here is derived from an EMBL/GenBank/DDBJ whole genome shotgun (WGS) entry which is preliminary data.</text>
</comment>
<keyword evidence="1" id="KW-0597">Phosphoprotein</keyword>
<reference evidence="10 11" key="1">
    <citation type="submission" date="2017-09" db="EMBL/GenBank/DDBJ databases">
        <title>Sequencing the genomes of two abundant thermophiles in Great Basin hot springs: Thermocrinis jamiesonii and novel Chloroflexi Thermoflexus hugenholtzii.</title>
        <authorList>
            <person name="Hedlund B."/>
        </authorList>
    </citation>
    <scope>NUCLEOTIDE SEQUENCE [LARGE SCALE GENOMIC DNA]</scope>
    <source>
        <strain evidence="10 11">G233</strain>
    </source>
</reference>
<dbReference type="PANTHER" id="PTHR48111">
    <property type="entry name" value="REGULATOR OF RPOS"/>
    <property type="match status" value="1"/>
</dbReference>